<evidence type="ECO:0000313" key="2">
    <source>
        <dbReference type="EMBL" id="GAA3353810.1"/>
    </source>
</evidence>
<dbReference type="SUPFAM" id="SSF103473">
    <property type="entry name" value="MFS general substrate transporter"/>
    <property type="match status" value="1"/>
</dbReference>
<evidence type="ECO:0000256" key="1">
    <source>
        <dbReference type="SAM" id="Phobius"/>
    </source>
</evidence>
<reference evidence="3" key="1">
    <citation type="journal article" date="2019" name="Int. J. Syst. Evol. Microbiol.">
        <title>The Global Catalogue of Microorganisms (GCM) 10K type strain sequencing project: providing services to taxonomists for standard genome sequencing and annotation.</title>
        <authorList>
            <consortium name="The Broad Institute Genomics Platform"/>
            <consortium name="The Broad Institute Genome Sequencing Center for Infectious Disease"/>
            <person name="Wu L."/>
            <person name="Ma J."/>
        </authorList>
    </citation>
    <scope>NUCLEOTIDE SEQUENCE [LARGE SCALE GENOMIC DNA]</scope>
    <source>
        <strain evidence="3">JCM 9687</strain>
    </source>
</reference>
<name>A0ABP6RIX2_9PSEU</name>
<proteinExistence type="predicted"/>
<dbReference type="InterPro" id="IPR036259">
    <property type="entry name" value="MFS_trans_sf"/>
</dbReference>
<keyword evidence="1" id="KW-0472">Membrane</keyword>
<keyword evidence="1" id="KW-1133">Transmembrane helix</keyword>
<keyword evidence="1" id="KW-0812">Transmembrane</keyword>
<dbReference type="Proteomes" id="UP001500483">
    <property type="component" value="Unassembled WGS sequence"/>
</dbReference>
<protein>
    <recommendedName>
        <fullName evidence="4">MFS transporter</fullName>
    </recommendedName>
</protein>
<feature type="transmembrane region" description="Helical" evidence="1">
    <location>
        <begin position="20"/>
        <end position="41"/>
    </location>
</feature>
<keyword evidence="3" id="KW-1185">Reference proteome</keyword>
<organism evidence="2 3">
    <name type="scientific">Saccharopolyspora gregorii</name>
    <dbReference type="NCBI Taxonomy" id="33914"/>
    <lineage>
        <taxon>Bacteria</taxon>
        <taxon>Bacillati</taxon>
        <taxon>Actinomycetota</taxon>
        <taxon>Actinomycetes</taxon>
        <taxon>Pseudonocardiales</taxon>
        <taxon>Pseudonocardiaceae</taxon>
        <taxon>Saccharopolyspora</taxon>
    </lineage>
</organism>
<accession>A0ABP6RIX2</accession>
<sequence>MGAIMPALAPEQKGAAMAMYTTAAGGAAFLGAAVPAVVLSIGLGNSGVVWAFVLLYVAAFIMVGYLKVPEDENRRAVAASR</sequence>
<feature type="transmembrane region" description="Helical" evidence="1">
    <location>
        <begin position="47"/>
        <end position="66"/>
    </location>
</feature>
<comment type="caution">
    <text evidence="2">The sequence shown here is derived from an EMBL/GenBank/DDBJ whole genome shotgun (WGS) entry which is preliminary data.</text>
</comment>
<gene>
    <name evidence="2" type="ORF">GCM10020366_08380</name>
</gene>
<evidence type="ECO:0000313" key="3">
    <source>
        <dbReference type="Proteomes" id="UP001500483"/>
    </source>
</evidence>
<dbReference type="EMBL" id="BAAAYK010000023">
    <property type="protein sequence ID" value="GAA3353810.1"/>
    <property type="molecule type" value="Genomic_DNA"/>
</dbReference>
<evidence type="ECO:0008006" key="4">
    <source>
        <dbReference type="Google" id="ProtNLM"/>
    </source>
</evidence>